<reference evidence="10" key="1">
    <citation type="submission" date="2023-03" db="EMBL/GenBank/DDBJ databases">
        <title>Emydomyces testavorans Genome Sequence.</title>
        <authorList>
            <person name="Hoyer L."/>
        </authorList>
    </citation>
    <scope>NUCLEOTIDE SEQUENCE</scope>
    <source>
        <strain evidence="10">16-2883</strain>
    </source>
</reference>
<comment type="catalytic activity">
    <reaction evidence="8">
        <text>L-seryl-[protein] + ATP = O-phospho-L-seryl-[protein] + ADP + H(+)</text>
        <dbReference type="Rhea" id="RHEA:17989"/>
        <dbReference type="Rhea" id="RHEA-COMP:9863"/>
        <dbReference type="Rhea" id="RHEA-COMP:11604"/>
        <dbReference type="ChEBI" id="CHEBI:15378"/>
        <dbReference type="ChEBI" id="CHEBI:29999"/>
        <dbReference type="ChEBI" id="CHEBI:30616"/>
        <dbReference type="ChEBI" id="CHEBI:83421"/>
        <dbReference type="ChEBI" id="CHEBI:456216"/>
        <dbReference type="EC" id="2.7.11.1"/>
    </reaction>
</comment>
<dbReference type="GO" id="GO:0005524">
    <property type="term" value="F:ATP binding"/>
    <property type="evidence" value="ECO:0007669"/>
    <property type="project" value="UniProtKB-KW"/>
</dbReference>
<comment type="catalytic activity">
    <reaction evidence="7">
        <text>L-threonyl-[protein] + ATP = O-phospho-L-threonyl-[protein] + ADP + H(+)</text>
        <dbReference type="Rhea" id="RHEA:46608"/>
        <dbReference type="Rhea" id="RHEA-COMP:11060"/>
        <dbReference type="Rhea" id="RHEA-COMP:11605"/>
        <dbReference type="ChEBI" id="CHEBI:15378"/>
        <dbReference type="ChEBI" id="CHEBI:30013"/>
        <dbReference type="ChEBI" id="CHEBI:30616"/>
        <dbReference type="ChEBI" id="CHEBI:61977"/>
        <dbReference type="ChEBI" id="CHEBI:456216"/>
        <dbReference type="EC" id="2.7.11.1"/>
    </reaction>
</comment>
<dbReference type="PANTHER" id="PTHR47634">
    <property type="entry name" value="PROTEIN KINASE DOMAIN-CONTAINING PROTEIN-RELATED"/>
    <property type="match status" value="1"/>
</dbReference>
<keyword evidence="6" id="KW-0067">ATP-binding</keyword>
<evidence type="ECO:0000313" key="10">
    <source>
        <dbReference type="EMBL" id="WEW61364.1"/>
    </source>
</evidence>
<evidence type="ECO:0000256" key="6">
    <source>
        <dbReference type="ARBA" id="ARBA00022840"/>
    </source>
</evidence>
<dbReference type="InterPro" id="IPR011009">
    <property type="entry name" value="Kinase-like_dom_sf"/>
</dbReference>
<gene>
    <name evidence="10" type="ORF">PRK78_006854</name>
</gene>
<protein>
    <recommendedName>
        <fullName evidence="1">non-specific serine/threonine protein kinase</fullName>
        <ecNumber evidence="1">2.7.11.1</ecNumber>
    </recommendedName>
</protein>
<dbReference type="SMART" id="SM00220">
    <property type="entry name" value="S_TKc"/>
    <property type="match status" value="1"/>
</dbReference>
<evidence type="ECO:0000256" key="3">
    <source>
        <dbReference type="ARBA" id="ARBA00022679"/>
    </source>
</evidence>
<dbReference type="Gene3D" id="3.30.200.20">
    <property type="entry name" value="Phosphorylase Kinase, domain 1"/>
    <property type="match status" value="1"/>
</dbReference>
<keyword evidence="5" id="KW-0418">Kinase</keyword>
<dbReference type="GO" id="GO:0004674">
    <property type="term" value="F:protein serine/threonine kinase activity"/>
    <property type="evidence" value="ECO:0007669"/>
    <property type="project" value="UniProtKB-KW"/>
</dbReference>
<dbReference type="EC" id="2.7.11.1" evidence="1"/>
<evidence type="ECO:0000256" key="1">
    <source>
        <dbReference type="ARBA" id="ARBA00012513"/>
    </source>
</evidence>
<keyword evidence="3" id="KW-0808">Transferase</keyword>
<dbReference type="SUPFAM" id="SSF56112">
    <property type="entry name" value="Protein kinase-like (PK-like)"/>
    <property type="match status" value="1"/>
</dbReference>
<keyword evidence="4" id="KW-0547">Nucleotide-binding</keyword>
<dbReference type="Proteomes" id="UP001219355">
    <property type="component" value="Chromosome 5"/>
</dbReference>
<dbReference type="GO" id="GO:0050684">
    <property type="term" value="P:regulation of mRNA processing"/>
    <property type="evidence" value="ECO:0007669"/>
    <property type="project" value="TreeGrafter"/>
</dbReference>
<evidence type="ECO:0000259" key="9">
    <source>
        <dbReference type="PROSITE" id="PS50011"/>
    </source>
</evidence>
<keyword evidence="11" id="KW-1185">Reference proteome</keyword>
<dbReference type="Pfam" id="PF00069">
    <property type="entry name" value="Pkinase"/>
    <property type="match status" value="1"/>
</dbReference>
<sequence>MKRKFFSARVKPVQLRRATSPIPQDQLIDEEACPAYNSKNYYPAEPGEVLANRYQMLVKIGWGTRSTVWLARDMTRYSAPLQGSPQFQASNRRLYRYRWQSERFMALKINNCNLQEANRERDIEEYIAKQNPSHRGHEIIRSFSESFEVAGPEGSHLCLAYEPMREPMWLFQRRFKAQRLPLGIVKAYLLVLLAGLDYLHSECKVVHTGKCSSPVNILDGLSIRLILADLKLENILVTFEDQSVIKDFVESQGNMPMQHKTDSTGRTIYRCHNDFGPLRRIKNLPKIADFGLASRFNSQEDFGIHPIQPDHYRAPEVILGCGWTASADIWNLGVLVWDIVERTELFSQVHDAQGRYDSKAHLAEMIALLGSPPKELLAKSNAMLQCEWPYRATNEEGKLCKNTQEYFGGPFFDQEGKFLHDDLIPDRKLRNTFPSLEEKEREACLSFVSKMITWLPEERKTARELMEHPFLDLSRRVDD</sequence>
<keyword evidence="2" id="KW-0723">Serine/threonine-protein kinase</keyword>
<evidence type="ECO:0000313" key="11">
    <source>
        <dbReference type="Proteomes" id="UP001219355"/>
    </source>
</evidence>
<evidence type="ECO:0000256" key="8">
    <source>
        <dbReference type="ARBA" id="ARBA00048679"/>
    </source>
</evidence>
<dbReference type="InterPro" id="IPR051334">
    <property type="entry name" value="SRPK"/>
</dbReference>
<dbReference type="PROSITE" id="PS50011">
    <property type="entry name" value="PROTEIN_KINASE_DOM"/>
    <property type="match status" value="1"/>
</dbReference>
<dbReference type="EMBL" id="CP120631">
    <property type="protein sequence ID" value="WEW61364.1"/>
    <property type="molecule type" value="Genomic_DNA"/>
</dbReference>
<dbReference type="InterPro" id="IPR000719">
    <property type="entry name" value="Prot_kinase_dom"/>
</dbReference>
<evidence type="ECO:0000256" key="4">
    <source>
        <dbReference type="ARBA" id="ARBA00022741"/>
    </source>
</evidence>
<dbReference type="AlphaFoldDB" id="A0AAF0IPH2"/>
<dbReference type="GO" id="GO:0000245">
    <property type="term" value="P:spliceosomal complex assembly"/>
    <property type="evidence" value="ECO:0007669"/>
    <property type="project" value="TreeGrafter"/>
</dbReference>
<proteinExistence type="predicted"/>
<dbReference type="PANTHER" id="PTHR47634:SF9">
    <property type="entry name" value="PROTEIN KINASE DOMAIN-CONTAINING PROTEIN-RELATED"/>
    <property type="match status" value="1"/>
</dbReference>
<organism evidence="10 11">
    <name type="scientific">Emydomyces testavorans</name>
    <dbReference type="NCBI Taxonomy" id="2070801"/>
    <lineage>
        <taxon>Eukaryota</taxon>
        <taxon>Fungi</taxon>
        <taxon>Dikarya</taxon>
        <taxon>Ascomycota</taxon>
        <taxon>Pezizomycotina</taxon>
        <taxon>Eurotiomycetes</taxon>
        <taxon>Eurotiomycetidae</taxon>
        <taxon>Onygenales</taxon>
        <taxon>Nannizziopsiaceae</taxon>
        <taxon>Emydomyces</taxon>
    </lineage>
</organism>
<accession>A0AAF0IPH2</accession>
<evidence type="ECO:0000256" key="5">
    <source>
        <dbReference type="ARBA" id="ARBA00022777"/>
    </source>
</evidence>
<evidence type="ECO:0000256" key="2">
    <source>
        <dbReference type="ARBA" id="ARBA00022527"/>
    </source>
</evidence>
<evidence type="ECO:0000256" key="7">
    <source>
        <dbReference type="ARBA" id="ARBA00047899"/>
    </source>
</evidence>
<dbReference type="Gene3D" id="1.10.510.10">
    <property type="entry name" value="Transferase(Phosphotransferase) domain 1"/>
    <property type="match status" value="1"/>
</dbReference>
<name>A0AAF0IPH2_9EURO</name>
<feature type="domain" description="Protein kinase" evidence="9">
    <location>
        <begin position="54"/>
        <end position="471"/>
    </location>
</feature>